<dbReference type="GO" id="GO:0004765">
    <property type="term" value="F:shikimate kinase activity"/>
    <property type="evidence" value="ECO:0007669"/>
    <property type="project" value="UniProtKB-UniRule"/>
</dbReference>
<comment type="subcellular location">
    <subcellularLocation>
        <location evidence="11">Cytoplasm</location>
    </subcellularLocation>
</comment>
<gene>
    <name evidence="11" type="primary">aroK</name>
    <name evidence="12" type="ORF">A2462_00070</name>
</gene>
<keyword evidence="11" id="KW-0460">Magnesium</keyword>
<dbReference type="AlphaFoldDB" id="A0A1F4TIX1"/>
<dbReference type="InterPro" id="IPR027417">
    <property type="entry name" value="P-loop_NTPase"/>
</dbReference>
<protein>
    <recommendedName>
        <fullName evidence="3 11">Shikimate kinase</fullName>
        <shortName evidence="11">SK</shortName>
        <ecNumber evidence="3 11">2.7.1.71</ecNumber>
    </recommendedName>
</protein>
<dbReference type="GO" id="GO:0009423">
    <property type="term" value="P:chorismate biosynthetic process"/>
    <property type="evidence" value="ECO:0007669"/>
    <property type="project" value="UniProtKB-UniRule"/>
</dbReference>
<dbReference type="Pfam" id="PF01202">
    <property type="entry name" value="SKI"/>
    <property type="match status" value="1"/>
</dbReference>
<evidence type="ECO:0000313" key="13">
    <source>
        <dbReference type="Proteomes" id="UP000177309"/>
    </source>
</evidence>
<comment type="caution">
    <text evidence="12">The sequence shown here is derived from an EMBL/GenBank/DDBJ whole genome shotgun (WGS) entry which is preliminary data.</text>
</comment>
<dbReference type="PRINTS" id="PR01100">
    <property type="entry name" value="SHIKIMTKNASE"/>
</dbReference>
<keyword evidence="8 11" id="KW-0067">ATP-binding</keyword>
<dbReference type="EC" id="2.7.1.71" evidence="3 11"/>
<dbReference type="SUPFAM" id="SSF52540">
    <property type="entry name" value="P-loop containing nucleoside triphosphate hydrolases"/>
    <property type="match status" value="1"/>
</dbReference>
<dbReference type="GO" id="GO:0005829">
    <property type="term" value="C:cytosol"/>
    <property type="evidence" value="ECO:0007669"/>
    <property type="project" value="TreeGrafter"/>
</dbReference>
<keyword evidence="11" id="KW-0963">Cytoplasm</keyword>
<keyword evidence="5 11" id="KW-0808">Transferase</keyword>
<keyword evidence="6 11" id="KW-0547">Nucleotide-binding</keyword>
<evidence type="ECO:0000313" key="12">
    <source>
        <dbReference type="EMBL" id="OGC32499.1"/>
    </source>
</evidence>
<name>A0A1F4TIX1_UNCSA</name>
<dbReference type="PROSITE" id="PS01128">
    <property type="entry name" value="SHIKIMATE_KINASE"/>
    <property type="match status" value="1"/>
</dbReference>
<comment type="similarity">
    <text evidence="2 11">Belongs to the shikimate kinase family.</text>
</comment>
<keyword evidence="4 11" id="KW-0028">Amino-acid biosynthesis</keyword>
<dbReference type="PANTHER" id="PTHR21087">
    <property type="entry name" value="SHIKIMATE KINASE"/>
    <property type="match status" value="1"/>
</dbReference>
<comment type="caution">
    <text evidence="11">Lacks conserved residue(s) required for the propagation of feature annotation.</text>
</comment>
<organism evidence="12 13">
    <name type="scientific">candidate division WOR-1 bacterium RIFOXYC2_FULL_41_25</name>
    <dbReference type="NCBI Taxonomy" id="1802586"/>
    <lineage>
        <taxon>Bacteria</taxon>
        <taxon>Bacillati</taxon>
        <taxon>Saganbacteria</taxon>
    </lineage>
</organism>
<evidence type="ECO:0000256" key="9">
    <source>
        <dbReference type="ARBA" id="ARBA00023141"/>
    </source>
</evidence>
<dbReference type="PANTHER" id="PTHR21087:SF16">
    <property type="entry name" value="SHIKIMATE KINASE 1, CHLOROPLASTIC"/>
    <property type="match status" value="1"/>
</dbReference>
<feature type="binding site" evidence="11">
    <location>
        <position position="127"/>
    </location>
    <ligand>
        <name>substrate</name>
    </ligand>
</feature>
<evidence type="ECO:0000256" key="10">
    <source>
        <dbReference type="ARBA" id="ARBA00048567"/>
    </source>
</evidence>
<evidence type="ECO:0000256" key="5">
    <source>
        <dbReference type="ARBA" id="ARBA00022679"/>
    </source>
</evidence>
<dbReference type="GO" id="GO:0008652">
    <property type="term" value="P:amino acid biosynthetic process"/>
    <property type="evidence" value="ECO:0007669"/>
    <property type="project" value="UniProtKB-KW"/>
</dbReference>
<comment type="function">
    <text evidence="11">Catalyzes the specific phosphorylation of the 3-hydroxyl group of shikimic acid using ATP as a cosubstrate.</text>
</comment>
<evidence type="ECO:0000256" key="3">
    <source>
        <dbReference type="ARBA" id="ARBA00012154"/>
    </source>
</evidence>
<dbReference type="Proteomes" id="UP000177309">
    <property type="component" value="Unassembled WGS sequence"/>
</dbReference>
<dbReference type="CDD" id="cd00464">
    <property type="entry name" value="SK"/>
    <property type="match status" value="1"/>
</dbReference>
<dbReference type="GO" id="GO:0005524">
    <property type="term" value="F:ATP binding"/>
    <property type="evidence" value="ECO:0007669"/>
    <property type="project" value="UniProtKB-UniRule"/>
</dbReference>
<feature type="binding site" evidence="11">
    <location>
        <position position="108"/>
    </location>
    <ligand>
        <name>ATP</name>
        <dbReference type="ChEBI" id="CHEBI:30616"/>
    </ligand>
</feature>
<dbReference type="GO" id="GO:0000287">
    <property type="term" value="F:magnesium ion binding"/>
    <property type="evidence" value="ECO:0007669"/>
    <property type="project" value="UniProtKB-UniRule"/>
</dbReference>
<dbReference type="InterPro" id="IPR000623">
    <property type="entry name" value="Shikimate_kinase/TSH1"/>
</dbReference>
<dbReference type="HAMAP" id="MF_00109">
    <property type="entry name" value="Shikimate_kinase"/>
    <property type="match status" value="1"/>
</dbReference>
<feature type="binding site" evidence="11">
    <location>
        <position position="24"/>
    </location>
    <ligand>
        <name>substrate</name>
    </ligand>
</feature>
<comment type="cofactor">
    <cofactor evidence="11">
        <name>Mg(2+)</name>
        <dbReference type="ChEBI" id="CHEBI:18420"/>
    </cofactor>
    <text evidence="11">Binds 1 Mg(2+) ion per subunit.</text>
</comment>
<comment type="catalytic activity">
    <reaction evidence="10 11">
        <text>shikimate + ATP = 3-phosphoshikimate + ADP + H(+)</text>
        <dbReference type="Rhea" id="RHEA:13121"/>
        <dbReference type="ChEBI" id="CHEBI:15378"/>
        <dbReference type="ChEBI" id="CHEBI:30616"/>
        <dbReference type="ChEBI" id="CHEBI:36208"/>
        <dbReference type="ChEBI" id="CHEBI:145989"/>
        <dbReference type="ChEBI" id="CHEBI:456216"/>
        <dbReference type="EC" id="2.7.1.71"/>
    </reaction>
</comment>
<evidence type="ECO:0000256" key="11">
    <source>
        <dbReference type="HAMAP-Rule" id="MF_00109"/>
    </source>
</evidence>
<dbReference type="UniPathway" id="UPA00053">
    <property type="reaction ID" value="UER00088"/>
</dbReference>
<feature type="binding site" evidence="11">
    <location>
        <position position="6"/>
    </location>
    <ligand>
        <name>Mg(2+)</name>
        <dbReference type="ChEBI" id="CHEBI:18420"/>
    </ligand>
</feature>
<keyword evidence="11" id="KW-0479">Metal-binding</keyword>
<feature type="binding site" evidence="11">
    <location>
        <begin position="2"/>
        <end position="7"/>
    </location>
    <ligand>
        <name>ATP</name>
        <dbReference type="ChEBI" id="CHEBI:30616"/>
    </ligand>
</feature>
<evidence type="ECO:0000256" key="8">
    <source>
        <dbReference type="ARBA" id="ARBA00022840"/>
    </source>
</evidence>
<dbReference type="Gene3D" id="3.40.50.300">
    <property type="entry name" value="P-loop containing nucleotide triphosphate hydrolases"/>
    <property type="match status" value="1"/>
</dbReference>
<dbReference type="InterPro" id="IPR023000">
    <property type="entry name" value="Shikimate_kinase_CS"/>
</dbReference>
<dbReference type="GO" id="GO:0009073">
    <property type="term" value="P:aromatic amino acid family biosynthetic process"/>
    <property type="evidence" value="ECO:0007669"/>
    <property type="project" value="UniProtKB-KW"/>
</dbReference>
<comment type="subunit">
    <text evidence="11">Monomer.</text>
</comment>
<keyword evidence="9 11" id="KW-0057">Aromatic amino acid biosynthesis</keyword>
<reference evidence="12 13" key="1">
    <citation type="journal article" date="2016" name="Nat. Commun.">
        <title>Thousands of microbial genomes shed light on interconnected biogeochemical processes in an aquifer system.</title>
        <authorList>
            <person name="Anantharaman K."/>
            <person name="Brown C.T."/>
            <person name="Hug L.A."/>
            <person name="Sharon I."/>
            <person name="Castelle C.J."/>
            <person name="Probst A.J."/>
            <person name="Thomas B.C."/>
            <person name="Singh A."/>
            <person name="Wilkins M.J."/>
            <person name="Karaoz U."/>
            <person name="Brodie E.L."/>
            <person name="Williams K.H."/>
            <person name="Hubbard S.S."/>
            <person name="Banfield J.F."/>
        </authorList>
    </citation>
    <scope>NUCLEOTIDE SEQUENCE [LARGE SCALE GENOMIC DNA]</scope>
</reference>
<sequence length="163" mass="17875">MGAGKTVVGQKVAQELGLKFVDADEEIEKTAGVAISEIFSKKGEACFRDLETKVLESLRDSTNLVLATGGGMVLRPENVKMLKQLGSLVLLWAEPSVIFERIINETHRPLLKVSDPKVEIAKIINYRQPIYQQAADFVVDTSGLGVDEVAEKVVNYISRRSAS</sequence>
<evidence type="ECO:0000256" key="4">
    <source>
        <dbReference type="ARBA" id="ARBA00022605"/>
    </source>
</evidence>
<evidence type="ECO:0000256" key="2">
    <source>
        <dbReference type="ARBA" id="ARBA00006997"/>
    </source>
</evidence>
<evidence type="ECO:0000256" key="1">
    <source>
        <dbReference type="ARBA" id="ARBA00004842"/>
    </source>
</evidence>
<comment type="pathway">
    <text evidence="1 11">Metabolic intermediate biosynthesis; chorismate biosynthesis; chorismate from D-erythrose 4-phosphate and phosphoenolpyruvate: step 5/7.</text>
</comment>
<dbReference type="InterPro" id="IPR031322">
    <property type="entry name" value="Shikimate/glucono_kinase"/>
</dbReference>
<dbReference type="EMBL" id="MEUI01000050">
    <property type="protein sequence ID" value="OGC32499.1"/>
    <property type="molecule type" value="Genomic_DNA"/>
</dbReference>
<feature type="binding site" evidence="11">
    <location>
        <position position="48"/>
    </location>
    <ligand>
        <name>substrate</name>
    </ligand>
</feature>
<accession>A0A1F4TIX1</accession>
<proteinExistence type="inferred from homology"/>
<evidence type="ECO:0000256" key="6">
    <source>
        <dbReference type="ARBA" id="ARBA00022741"/>
    </source>
</evidence>
<keyword evidence="7 11" id="KW-0418">Kinase</keyword>
<evidence type="ECO:0000256" key="7">
    <source>
        <dbReference type="ARBA" id="ARBA00022777"/>
    </source>
</evidence>
<feature type="binding site" evidence="11">
    <location>
        <position position="70"/>
    </location>
    <ligand>
        <name>substrate</name>
    </ligand>
</feature>